<feature type="domain" description="Protein O-mannosyl-transferase C-terminal four TM" evidence="12">
    <location>
        <begin position="265"/>
        <end position="445"/>
    </location>
</feature>
<organism evidence="13 14">
    <name type="scientific">Candidatus Yanofskybacteria bacterium RIFCSPLOWO2_01_FULL_42_49</name>
    <dbReference type="NCBI Taxonomy" id="1802694"/>
    <lineage>
        <taxon>Bacteria</taxon>
        <taxon>Candidatus Yanofskyibacteriota</taxon>
    </lineage>
</organism>
<keyword evidence="10" id="KW-1003">Cell membrane</keyword>
<evidence type="ECO:0000256" key="1">
    <source>
        <dbReference type="ARBA" id="ARBA00004127"/>
    </source>
</evidence>
<dbReference type="AlphaFoldDB" id="A0A1F8GBB1"/>
<dbReference type="Pfam" id="PF02366">
    <property type="entry name" value="PMT"/>
    <property type="match status" value="1"/>
</dbReference>
<evidence type="ECO:0000313" key="13">
    <source>
        <dbReference type="EMBL" id="OGN22657.1"/>
    </source>
</evidence>
<protein>
    <recommendedName>
        <fullName evidence="9 10">Polyprenol-phosphate-mannose--protein mannosyltransferase</fullName>
        <ecNumber evidence="10">2.4.1.-</ecNumber>
    </recommendedName>
</protein>
<dbReference type="UniPathway" id="UPA00378"/>
<comment type="caution">
    <text evidence="13">The sequence shown here is derived from an EMBL/GenBank/DDBJ whole genome shotgun (WGS) entry which is preliminary data.</text>
</comment>
<keyword evidence="6 10" id="KW-0812">Transmembrane</keyword>
<evidence type="ECO:0000256" key="7">
    <source>
        <dbReference type="ARBA" id="ARBA00022989"/>
    </source>
</evidence>
<dbReference type="STRING" id="1802694.A2918_00965"/>
<evidence type="ECO:0000256" key="9">
    <source>
        <dbReference type="ARBA" id="ARBA00093617"/>
    </source>
</evidence>
<comment type="subcellular location">
    <subcellularLocation>
        <location evidence="10">Cell membrane</location>
    </subcellularLocation>
    <subcellularLocation>
        <location evidence="1">Endomembrane system</location>
        <topology evidence="1">Multi-pass membrane protein</topology>
    </subcellularLocation>
</comment>
<dbReference type="Pfam" id="PF16192">
    <property type="entry name" value="PMT_4TMC"/>
    <property type="match status" value="1"/>
</dbReference>
<evidence type="ECO:0000256" key="8">
    <source>
        <dbReference type="ARBA" id="ARBA00023136"/>
    </source>
</evidence>
<dbReference type="EC" id="2.4.1.-" evidence="10"/>
<keyword evidence="8 10" id="KW-0472">Membrane</keyword>
<dbReference type="EMBL" id="MGKI01000010">
    <property type="protein sequence ID" value="OGN22657.1"/>
    <property type="molecule type" value="Genomic_DNA"/>
</dbReference>
<dbReference type="PANTHER" id="PTHR10050">
    <property type="entry name" value="DOLICHYL-PHOSPHATE-MANNOSE--PROTEIN MANNOSYLTRANSFERASE"/>
    <property type="match status" value="1"/>
</dbReference>
<dbReference type="InterPro" id="IPR003342">
    <property type="entry name" value="ArnT-like_N"/>
</dbReference>
<dbReference type="InterPro" id="IPR027005">
    <property type="entry name" value="PMT-like"/>
</dbReference>
<reference evidence="13 14" key="1">
    <citation type="journal article" date="2016" name="Nat. Commun.">
        <title>Thousands of microbial genomes shed light on interconnected biogeochemical processes in an aquifer system.</title>
        <authorList>
            <person name="Anantharaman K."/>
            <person name="Brown C.T."/>
            <person name="Hug L.A."/>
            <person name="Sharon I."/>
            <person name="Castelle C.J."/>
            <person name="Probst A.J."/>
            <person name="Thomas B.C."/>
            <person name="Singh A."/>
            <person name="Wilkins M.J."/>
            <person name="Karaoz U."/>
            <person name="Brodie E.L."/>
            <person name="Williams K.H."/>
            <person name="Hubbard S.S."/>
            <person name="Banfield J.F."/>
        </authorList>
    </citation>
    <scope>NUCLEOTIDE SEQUENCE [LARGE SCALE GENOMIC DNA]</scope>
</reference>
<feature type="transmembrane region" description="Helical" evidence="10">
    <location>
        <begin position="319"/>
        <end position="340"/>
    </location>
</feature>
<evidence type="ECO:0000256" key="10">
    <source>
        <dbReference type="RuleBase" id="RU367007"/>
    </source>
</evidence>
<dbReference type="GO" id="GO:0012505">
    <property type="term" value="C:endomembrane system"/>
    <property type="evidence" value="ECO:0007669"/>
    <property type="project" value="UniProtKB-SubCell"/>
</dbReference>
<keyword evidence="5 10" id="KW-0808">Transferase</keyword>
<feature type="transmembrane region" description="Helical" evidence="10">
    <location>
        <begin position="88"/>
        <end position="109"/>
    </location>
</feature>
<feature type="transmembrane region" description="Helical" evidence="10">
    <location>
        <begin position="115"/>
        <end position="133"/>
    </location>
</feature>
<feature type="transmembrane region" description="Helical" evidence="10">
    <location>
        <begin position="220"/>
        <end position="245"/>
    </location>
</feature>
<keyword evidence="4 10" id="KW-0328">Glycosyltransferase</keyword>
<evidence type="ECO:0000259" key="11">
    <source>
        <dbReference type="Pfam" id="PF02366"/>
    </source>
</evidence>
<comment type="function">
    <text evidence="10">Protein O-mannosyltransferase that catalyzes the transfer of a single mannose residue from a polyprenol phospho-mannosyl lipidic donor to the hydroxyl group of selected serine and threonine residues in acceptor proteins.</text>
</comment>
<feature type="transmembrane region" description="Helical" evidence="10">
    <location>
        <begin position="352"/>
        <end position="373"/>
    </location>
</feature>
<proteinExistence type="inferred from homology"/>
<evidence type="ECO:0000313" key="14">
    <source>
        <dbReference type="Proteomes" id="UP000178227"/>
    </source>
</evidence>
<dbReference type="GO" id="GO:0005886">
    <property type="term" value="C:plasma membrane"/>
    <property type="evidence" value="ECO:0007669"/>
    <property type="project" value="UniProtKB-SubCell"/>
</dbReference>
<name>A0A1F8GBB1_9BACT</name>
<comment type="pathway">
    <text evidence="2 10">Protein modification; protein glycosylation.</text>
</comment>
<evidence type="ECO:0000256" key="6">
    <source>
        <dbReference type="ARBA" id="ARBA00022692"/>
    </source>
</evidence>
<feature type="transmembrane region" description="Helical" evidence="10">
    <location>
        <begin position="407"/>
        <end position="427"/>
    </location>
</feature>
<accession>A0A1F8GBB1</accession>
<evidence type="ECO:0000259" key="12">
    <source>
        <dbReference type="Pfam" id="PF16192"/>
    </source>
</evidence>
<dbReference type="Proteomes" id="UP000178227">
    <property type="component" value="Unassembled WGS sequence"/>
</dbReference>
<dbReference type="GO" id="GO:0004169">
    <property type="term" value="F:dolichyl-phosphate-mannose-protein mannosyltransferase activity"/>
    <property type="evidence" value="ECO:0007669"/>
    <property type="project" value="UniProtKB-UniRule"/>
</dbReference>
<gene>
    <name evidence="13" type="ORF">A2918_00965</name>
</gene>
<evidence type="ECO:0000256" key="5">
    <source>
        <dbReference type="ARBA" id="ARBA00022679"/>
    </source>
</evidence>
<feature type="transmembrane region" description="Helical" evidence="10">
    <location>
        <begin position="140"/>
        <end position="157"/>
    </location>
</feature>
<evidence type="ECO:0000256" key="4">
    <source>
        <dbReference type="ARBA" id="ARBA00022676"/>
    </source>
</evidence>
<feature type="transmembrane region" description="Helical" evidence="10">
    <location>
        <begin position="169"/>
        <end position="199"/>
    </location>
</feature>
<keyword evidence="7 10" id="KW-1133">Transmembrane helix</keyword>
<evidence type="ECO:0000256" key="2">
    <source>
        <dbReference type="ARBA" id="ARBA00004922"/>
    </source>
</evidence>
<dbReference type="InterPro" id="IPR032421">
    <property type="entry name" value="PMT_4TMC"/>
</dbReference>
<sequence>MSTKWQLGVILLISIAVHFAFFGNPAETVFDEVHFGKFVSGYYTGEYYFDIHPPLGKLMIAGFAKLFDFEPQYSFINIGDKFPDNKYLVLRFLPALTGTLLPLVIYLLVLELGMSRMAAFAGALFVVFDNALLTQSRLMLLDPFLLLFGFTSLLFYFKYTKNRILNTKYLILTAIFAGLAISIKWTGLGFIALPILVEAAKAVKIPRTDIKPAIAGFMSVLKLASFFLISLAIYFSIFVLHFALLPNPGSGDAFMKPNFREQNVVKNIVNLNIEMYKSNQRITTSHPYSSQFYTWPLMARPIYYWVNGNARIYFFGNPIIWWSSTIAVAISLWLTAYGLWIKIKKYSKPSSIVHSPLAFFLGGYFLNLLPFIGVKRVMFLYHYLTALIFAILMLCYLADHNKNSRKIFTGIIIAAIAAFLFFAPLSYGLPLSEKAYSARVWFANWR</sequence>
<comment type="similarity">
    <text evidence="3 10">Belongs to the glycosyltransferase 39 family.</text>
</comment>
<feature type="domain" description="ArnT-like N-terminal" evidence="11">
    <location>
        <begin position="10"/>
        <end position="245"/>
    </location>
</feature>
<feature type="transmembrane region" description="Helical" evidence="10">
    <location>
        <begin position="379"/>
        <end position="398"/>
    </location>
</feature>
<evidence type="ECO:0000256" key="3">
    <source>
        <dbReference type="ARBA" id="ARBA00007222"/>
    </source>
</evidence>